<dbReference type="InterPro" id="IPR036457">
    <property type="entry name" value="PPM-type-like_dom_sf"/>
</dbReference>
<dbReference type="PANTHER" id="PTHR43156">
    <property type="entry name" value="STAGE II SPORULATION PROTEIN E-RELATED"/>
    <property type="match status" value="1"/>
</dbReference>
<dbReference type="Pfam" id="PF13185">
    <property type="entry name" value="GAF_2"/>
    <property type="match status" value="1"/>
</dbReference>
<feature type="domain" description="PPM-type phosphatase" evidence="3">
    <location>
        <begin position="307"/>
        <end position="524"/>
    </location>
</feature>
<evidence type="ECO:0000313" key="5">
    <source>
        <dbReference type="Proteomes" id="UP001500908"/>
    </source>
</evidence>
<comment type="caution">
    <text evidence="4">The sequence shown here is derived from an EMBL/GenBank/DDBJ whole genome shotgun (WGS) entry which is preliminary data.</text>
</comment>
<dbReference type="PANTHER" id="PTHR43156:SF2">
    <property type="entry name" value="STAGE II SPORULATION PROTEIN E"/>
    <property type="match status" value="1"/>
</dbReference>
<name>A0ABP7GKN2_9ACTN</name>
<evidence type="ECO:0000313" key="4">
    <source>
        <dbReference type="EMBL" id="GAA3763184.1"/>
    </source>
</evidence>
<organism evidence="4 5">
    <name type="scientific">Salinactinospora qingdaonensis</name>
    <dbReference type="NCBI Taxonomy" id="702744"/>
    <lineage>
        <taxon>Bacteria</taxon>
        <taxon>Bacillati</taxon>
        <taxon>Actinomycetota</taxon>
        <taxon>Actinomycetes</taxon>
        <taxon>Streptosporangiales</taxon>
        <taxon>Nocardiopsidaceae</taxon>
        <taxon>Salinactinospora</taxon>
    </lineage>
</organism>
<dbReference type="SUPFAM" id="SSF55781">
    <property type="entry name" value="GAF domain-like"/>
    <property type="match status" value="1"/>
</dbReference>
<dbReference type="RefSeq" id="WP_344976336.1">
    <property type="nucleotide sequence ID" value="NZ_BAABDD010000038.1"/>
</dbReference>
<gene>
    <name evidence="4" type="ORF">GCM10022402_45820</name>
</gene>
<dbReference type="Gene3D" id="3.60.40.10">
    <property type="entry name" value="PPM-type phosphatase domain"/>
    <property type="match status" value="1"/>
</dbReference>
<dbReference type="SUPFAM" id="SSF81606">
    <property type="entry name" value="PP2C-like"/>
    <property type="match status" value="1"/>
</dbReference>
<dbReference type="Proteomes" id="UP001500908">
    <property type="component" value="Unassembled WGS sequence"/>
</dbReference>
<dbReference type="InterPro" id="IPR052016">
    <property type="entry name" value="Bact_Sigma-Reg"/>
</dbReference>
<dbReference type="Gene3D" id="3.30.450.40">
    <property type="match status" value="1"/>
</dbReference>
<evidence type="ECO:0000256" key="1">
    <source>
        <dbReference type="ARBA" id="ARBA00022801"/>
    </source>
</evidence>
<proteinExistence type="predicted"/>
<feature type="domain" description="GAF" evidence="2">
    <location>
        <begin position="115"/>
        <end position="285"/>
    </location>
</feature>
<reference evidence="5" key="1">
    <citation type="journal article" date="2019" name="Int. J. Syst. Evol. Microbiol.">
        <title>The Global Catalogue of Microorganisms (GCM) 10K type strain sequencing project: providing services to taxonomists for standard genome sequencing and annotation.</title>
        <authorList>
            <consortium name="The Broad Institute Genomics Platform"/>
            <consortium name="The Broad Institute Genome Sequencing Center for Infectious Disease"/>
            <person name="Wu L."/>
            <person name="Ma J."/>
        </authorList>
    </citation>
    <scope>NUCLEOTIDE SEQUENCE [LARGE SCALE GENOMIC DNA]</scope>
    <source>
        <strain evidence="5">JCM 17137</strain>
    </source>
</reference>
<dbReference type="Pfam" id="PF07228">
    <property type="entry name" value="SpoIIE"/>
    <property type="match status" value="1"/>
</dbReference>
<dbReference type="EMBL" id="BAABDD010000038">
    <property type="protein sequence ID" value="GAA3763184.1"/>
    <property type="molecule type" value="Genomic_DNA"/>
</dbReference>
<evidence type="ECO:0000259" key="3">
    <source>
        <dbReference type="SMART" id="SM00331"/>
    </source>
</evidence>
<dbReference type="SMART" id="SM00331">
    <property type="entry name" value="PP2C_SIG"/>
    <property type="match status" value="1"/>
</dbReference>
<keyword evidence="1" id="KW-0378">Hydrolase</keyword>
<dbReference type="InterPro" id="IPR001932">
    <property type="entry name" value="PPM-type_phosphatase-like_dom"/>
</dbReference>
<dbReference type="SMART" id="SM00065">
    <property type="entry name" value="GAF"/>
    <property type="match status" value="1"/>
</dbReference>
<accession>A0ABP7GKN2</accession>
<evidence type="ECO:0000259" key="2">
    <source>
        <dbReference type="SMART" id="SM00065"/>
    </source>
</evidence>
<dbReference type="InterPro" id="IPR029016">
    <property type="entry name" value="GAF-like_dom_sf"/>
</dbReference>
<protein>
    <submittedName>
        <fullName evidence="4">PP2C family protein-serine/threonine phosphatase</fullName>
    </submittedName>
</protein>
<dbReference type="InterPro" id="IPR003018">
    <property type="entry name" value="GAF"/>
</dbReference>
<keyword evidence="5" id="KW-1185">Reference proteome</keyword>
<sequence length="533" mass="56942">METTGTTSTKRGKEATTGTLDAAIDGVDEAVVICDRTATVQSVHGTARQLVPEIAPGDDIAQSPLAPLARPERQTRQHRLRHNGLDLSAKSKPLRDGGFACYVTETASAPWTGRRRAEFLGEATKLLNASLRVERVIRTAVQLPVPRLAAACCYAAIAPDGSARWWNWYPTGQRGEEVTTGEWDSATVSGMGWLSASTLAEPRAFEPWPGDIDGILDDILPAEAPRPGALLAVPVRAVSGVVGVLLFIRTTGQAPFDEDETDVLREFANRAATAIGSATLYQYQAHTAAILKSGLVPAPLPHPADISLGAAYRCAHEADRIGGDYYEVTETTEGLGFLLGDVCGKGAEAAVLTGLVRQSIHALRRVQPCPVQLLRLLNDVLMETIPEKFTTLILGRAERNSAGGLDLELASGGHPCPLILHRDGTVTDVVLRGMFVGALRQAVFDSVALTLAPGETLLLYSDGVTEARRGVLNGEMFGEERLRDLLAECAGLPAEATAARLEQAIGDWLGGNRHDDIAILALQPRLSRPEEGR</sequence>